<feature type="binding site" evidence="4">
    <location>
        <position position="294"/>
    </location>
    <ligand>
        <name>S-adenosyl-L-methionine</name>
        <dbReference type="ChEBI" id="CHEBI:59789"/>
    </ligand>
</feature>
<accession>A0A8G2CJP7</accession>
<evidence type="ECO:0000256" key="2">
    <source>
        <dbReference type="ARBA" id="ARBA00022679"/>
    </source>
</evidence>
<dbReference type="OrthoDB" id="9804590at2"/>
<dbReference type="InterPro" id="IPR029063">
    <property type="entry name" value="SAM-dependent_MTases_sf"/>
</dbReference>
<dbReference type="PANTHER" id="PTHR11061">
    <property type="entry name" value="RNA M5U METHYLTRANSFERASE"/>
    <property type="match status" value="1"/>
</dbReference>
<dbReference type="SUPFAM" id="SSF53335">
    <property type="entry name" value="S-adenosyl-L-methionine-dependent methyltransferases"/>
    <property type="match status" value="1"/>
</dbReference>
<comment type="similarity">
    <text evidence="4">Belongs to the class I-like SAM-binding methyltransferase superfamily. RNA M5U methyltransferase family.</text>
</comment>
<keyword evidence="2 4" id="KW-0808">Transferase</keyword>
<protein>
    <submittedName>
        <fullName evidence="5">23S rRNA m(5)U-1939 methyltransferase</fullName>
    </submittedName>
</protein>
<dbReference type="EMBL" id="FTNE01000006">
    <property type="protein sequence ID" value="SIQ56560.1"/>
    <property type="molecule type" value="Genomic_DNA"/>
</dbReference>
<dbReference type="GO" id="GO:0070041">
    <property type="term" value="F:rRNA (uridine-C5-)-methyltransferase activity"/>
    <property type="evidence" value="ECO:0007669"/>
    <property type="project" value="TreeGrafter"/>
</dbReference>
<dbReference type="GO" id="GO:0070475">
    <property type="term" value="P:rRNA base methylation"/>
    <property type="evidence" value="ECO:0007669"/>
    <property type="project" value="TreeGrafter"/>
</dbReference>
<dbReference type="AlphaFoldDB" id="A0A8G2CJP7"/>
<gene>
    <name evidence="5" type="ORF">SAMN05421828_10696</name>
</gene>
<proteinExistence type="inferred from homology"/>
<evidence type="ECO:0000256" key="3">
    <source>
        <dbReference type="ARBA" id="ARBA00022691"/>
    </source>
</evidence>
<dbReference type="PROSITE" id="PS51687">
    <property type="entry name" value="SAM_MT_RNA_M5U"/>
    <property type="match status" value="1"/>
</dbReference>
<comment type="caution">
    <text evidence="5">The sequence shown here is derived from an EMBL/GenBank/DDBJ whole genome shotgun (WGS) entry which is preliminary data.</text>
</comment>
<organism evidence="5 6">
    <name type="scientific">Acidiphilium rubrum</name>
    <dbReference type="NCBI Taxonomy" id="526"/>
    <lineage>
        <taxon>Bacteria</taxon>
        <taxon>Pseudomonadati</taxon>
        <taxon>Pseudomonadota</taxon>
        <taxon>Alphaproteobacteria</taxon>
        <taxon>Acetobacterales</taxon>
        <taxon>Acidocellaceae</taxon>
        <taxon>Acidiphilium</taxon>
    </lineage>
</organism>
<evidence type="ECO:0000313" key="5">
    <source>
        <dbReference type="EMBL" id="SIQ56560.1"/>
    </source>
</evidence>
<feature type="binding site" evidence="4">
    <location>
        <position position="226"/>
    </location>
    <ligand>
        <name>S-adenosyl-L-methionine</name>
        <dbReference type="ChEBI" id="CHEBI:59789"/>
    </ligand>
</feature>
<sequence length="363" mass="37985">MIEYETVPAVCRHFDVCGGCTEQDVPPARYAAAKRAALVEALAHAGYPDAPIAPLLLIPMGTRRRVDFAAMRVAGAVRLGFHAARSRDVVDITECPLARPEIAALIGPLRELLGKLAGFRKTGSVLINAIDTGLDVSVVLDGEATAADRSWLVAFARAHGLARISLGDEPVLVVHAITLDVGGLTVAPPPGAFLQPTREGEAAIRAAVIAGLPGRLTRKSRIVELYAGIGTLTGAIAAHARVHAVEGSKPACAVLEAGARLAGLSGKITVETRDLARRPVTAKEFADAAGIVLDPPFDGAGPQMRAIIEAKIPRVIYVSCNPEALAREAKWLRQAGYEVLAASPIDQFAGSVHLEAVVVFALA</sequence>
<dbReference type="PANTHER" id="PTHR11061:SF49">
    <property type="entry name" value="23S RRNA (URACIL(1939)-C(5))-METHYLTRANSFERASE RLMD"/>
    <property type="match status" value="1"/>
</dbReference>
<reference evidence="5 6" key="1">
    <citation type="submission" date="2017-01" db="EMBL/GenBank/DDBJ databases">
        <authorList>
            <person name="Varghese N."/>
            <person name="Submissions S."/>
        </authorList>
    </citation>
    <scope>NUCLEOTIDE SEQUENCE [LARGE SCALE GENOMIC DNA]</scope>
    <source>
        <strain evidence="5 6">ATCC 35905</strain>
    </source>
</reference>
<dbReference type="CDD" id="cd02440">
    <property type="entry name" value="AdoMet_MTases"/>
    <property type="match status" value="1"/>
</dbReference>
<dbReference type="Proteomes" id="UP000186308">
    <property type="component" value="Unassembled WGS sequence"/>
</dbReference>
<dbReference type="Gene3D" id="3.40.50.150">
    <property type="entry name" value="Vaccinia Virus protein VP39"/>
    <property type="match status" value="1"/>
</dbReference>
<dbReference type="InterPro" id="IPR010280">
    <property type="entry name" value="U5_MeTrfase_fam"/>
</dbReference>
<feature type="binding site" evidence="4">
    <location>
        <position position="246"/>
    </location>
    <ligand>
        <name>S-adenosyl-L-methionine</name>
        <dbReference type="ChEBI" id="CHEBI:59789"/>
    </ligand>
</feature>
<keyword evidence="1 4" id="KW-0489">Methyltransferase</keyword>
<evidence type="ECO:0000313" key="6">
    <source>
        <dbReference type="Proteomes" id="UP000186308"/>
    </source>
</evidence>
<evidence type="ECO:0000256" key="4">
    <source>
        <dbReference type="PROSITE-ProRule" id="PRU01024"/>
    </source>
</evidence>
<evidence type="ECO:0000256" key="1">
    <source>
        <dbReference type="ARBA" id="ARBA00022603"/>
    </source>
</evidence>
<keyword evidence="3 4" id="KW-0949">S-adenosyl-L-methionine</keyword>
<dbReference type="RefSeq" id="WP_029311323.1">
    <property type="nucleotide sequence ID" value="NZ_FTNE01000006.1"/>
</dbReference>
<feature type="active site" description="Nucleophile" evidence="4">
    <location>
        <position position="320"/>
    </location>
</feature>
<dbReference type="Pfam" id="PF05958">
    <property type="entry name" value="tRNA_U5-meth_tr"/>
    <property type="match status" value="1"/>
</dbReference>
<keyword evidence="6" id="KW-1185">Reference proteome</keyword>
<feature type="binding site" evidence="4">
    <location>
        <position position="195"/>
    </location>
    <ligand>
        <name>S-adenosyl-L-methionine</name>
        <dbReference type="ChEBI" id="CHEBI:59789"/>
    </ligand>
</feature>
<name>A0A8G2CJP7_ACIRU</name>
<dbReference type="Gene3D" id="2.40.50.1070">
    <property type="match status" value="1"/>
</dbReference>